<dbReference type="SUPFAM" id="SSF53335">
    <property type="entry name" value="S-adenosyl-L-methionine-dependent methyltransferases"/>
    <property type="match status" value="1"/>
</dbReference>
<dbReference type="Proteomes" id="UP001146351">
    <property type="component" value="Unassembled WGS sequence"/>
</dbReference>
<dbReference type="Gene3D" id="3.40.50.150">
    <property type="entry name" value="Vaccinia Virus protein VP39"/>
    <property type="match status" value="1"/>
</dbReference>
<evidence type="ECO:0000256" key="1">
    <source>
        <dbReference type="SAM" id="MobiDB-lite"/>
    </source>
</evidence>
<gene>
    <name evidence="2" type="ORF">N7492_002938</name>
</gene>
<dbReference type="EMBL" id="JAPQKO010000002">
    <property type="protein sequence ID" value="KAJ5179728.1"/>
    <property type="molecule type" value="Genomic_DNA"/>
</dbReference>
<accession>A0A9W9IIG8</accession>
<dbReference type="InterPro" id="IPR029063">
    <property type="entry name" value="SAM-dependent_MTases_sf"/>
</dbReference>
<sequence length="337" mass="37297">MLGFLQKHIGKPRIYGFDHAVLNMQLPPTMWMNAGYWESTDDFPQACQALLDQVLAAGLLTDPSKSIRVLDAGCGCGDQSLYLASLKRNPTPVTEASGSEIDTSQSTNAAPRHRTAPVSSLPLIDTYIGITLEPSQVLLAKQRMQSIDHGSEKTSTATQPRVFCANAADPTSWSGDLQRSVTGLAATSQNPDTSTWLLALDAMYHFRPSRFPLLKLAHSTLHASFMAFDLILSDDVSWYQRLILRFVCWVSGSPYTNFISQAEYLRLLGTAGYDSSRVEIRDISRHVFTGLADFLGRRTEEGEPFGLKMTRYKVARVVFQWWATSGIVRGVVVVAKQ</sequence>
<proteinExistence type="predicted"/>
<reference evidence="2" key="2">
    <citation type="journal article" date="2023" name="IMA Fungus">
        <title>Comparative genomic study of the Penicillium genus elucidates a diverse pangenome and 15 lateral gene transfer events.</title>
        <authorList>
            <person name="Petersen C."/>
            <person name="Sorensen T."/>
            <person name="Nielsen M.R."/>
            <person name="Sondergaard T.E."/>
            <person name="Sorensen J.L."/>
            <person name="Fitzpatrick D.A."/>
            <person name="Frisvad J.C."/>
            <person name="Nielsen K.L."/>
        </authorList>
    </citation>
    <scope>NUCLEOTIDE SEQUENCE</scope>
    <source>
        <strain evidence="2">IBT 21917</strain>
    </source>
</reference>
<comment type="caution">
    <text evidence="2">The sequence shown here is derived from an EMBL/GenBank/DDBJ whole genome shotgun (WGS) entry which is preliminary data.</text>
</comment>
<reference evidence="2" key="1">
    <citation type="submission" date="2022-11" db="EMBL/GenBank/DDBJ databases">
        <authorList>
            <person name="Petersen C."/>
        </authorList>
    </citation>
    <scope>NUCLEOTIDE SEQUENCE</scope>
    <source>
        <strain evidence="2">IBT 21917</strain>
    </source>
</reference>
<protein>
    <recommendedName>
        <fullName evidence="4">Methyltransferase domain-containing protein</fullName>
    </recommendedName>
</protein>
<feature type="compositionally biased region" description="Polar residues" evidence="1">
    <location>
        <begin position="93"/>
        <end position="109"/>
    </location>
</feature>
<feature type="region of interest" description="Disordered" evidence="1">
    <location>
        <begin position="93"/>
        <end position="114"/>
    </location>
</feature>
<name>A0A9W9IIG8_9EURO</name>
<evidence type="ECO:0000313" key="2">
    <source>
        <dbReference type="EMBL" id="KAJ5179728.1"/>
    </source>
</evidence>
<dbReference type="AlphaFoldDB" id="A0A9W9IIG8"/>
<organism evidence="2 3">
    <name type="scientific">Penicillium capsulatum</name>
    <dbReference type="NCBI Taxonomy" id="69766"/>
    <lineage>
        <taxon>Eukaryota</taxon>
        <taxon>Fungi</taxon>
        <taxon>Dikarya</taxon>
        <taxon>Ascomycota</taxon>
        <taxon>Pezizomycotina</taxon>
        <taxon>Eurotiomycetes</taxon>
        <taxon>Eurotiomycetidae</taxon>
        <taxon>Eurotiales</taxon>
        <taxon>Aspergillaceae</taxon>
        <taxon>Penicillium</taxon>
    </lineage>
</organism>
<keyword evidence="3" id="KW-1185">Reference proteome</keyword>
<evidence type="ECO:0008006" key="4">
    <source>
        <dbReference type="Google" id="ProtNLM"/>
    </source>
</evidence>
<evidence type="ECO:0000313" key="3">
    <source>
        <dbReference type="Proteomes" id="UP001146351"/>
    </source>
</evidence>
<dbReference type="OrthoDB" id="61390at2759"/>